<comment type="function">
    <text evidence="8">Catalyzes the first committed step in the biosynthesis of complex N-glycans. It controls conversion of high mannose to complex N-glycans; the final hydrolytic step in the N-glycan maturation pathway.</text>
</comment>
<dbReference type="GO" id="GO:0030246">
    <property type="term" value="F:carbohydrate binding"/>
    <property type="evidence" value="ECO:0007669"/>
    <property type="project" value="InterPro"/>
</dbReference>
<evidence type="ECO:0000313" key="14">
    <source>
        <dbReference type="EMBL" id="VDD79834.1"/>
    </source>
</evidence>
<feature type="transmembrane region" description="Helical" evidence="12">
    <location>
        <begin position="1239"/>
        <end position="1258"/>
    </location>
</feature>
<evidence type="ECO:0000256" key="1">
    <source>
        <dbReference type="ARBA" id="ARBA00001947"/>
    </source>
</evidence>
<evidence type="ECO:0000256" key="11">
    <source>
        <dbReference type="ARBA" id="ARBA00093232"/>
    </source>
</evidence>
<feature type="transmembrane region" description="Helical" evidence="12">
    <location>
        <begin position="13"/>
        <end position="32"/>
    </location>
</feature>
<dbReference type="InterPro" id="IPR027291">
    <property type="entry name" value="Glyco_hydro_38_N_sf"/>
</dbReference>
<dbReference type="GO" id="GO:0004572">
    <property type="term" value="F:mannosyl-oligosaccharide 1,3-1,6-alpha-mannosidase activity"/>
    <property type="evidence" value="ECO:0007669"/>
    <property type="project" value="UniProtKB-EC"/>
</dbReference>
<dbReference type="GO" id="GO:0006491">
    <property type="term" value="P:N-glycan processing"/>
    <property type="evidence" value="ECO:0007669"/>
    <property type="project" value="TreeGrafter"/>
</dbReference>
<sequence length="1360" mass="154175">MSWLFKSSSECDLIQVLSKTCSILGIFAYLNYNTPVSRKRIAEILINGLRRLEYRGYDSAGIAIDECCPDCQGDTNGEDVPPSSNVLLIRRPGKVEELSKAVTCMVGLLLGPILIFVFTILSQKNDDPTFMTHTGLAHTRWATHGQPSEVNAHPQSSDKTHAFTVVHNGIITNFKDMRSLLERKGVVFETDTDTEVIPKLMLHIYELNKGSSKLSFQQIVELVVRELSNHPAMREIAYEVAVRTQRRRFTEEEEDEKEEVEECMQNHWHAIYDLYESILFENDDGGVWNQGFDITYSQTDWDKHNLEVVLLPYSHQDPGWKMTPKEYFDKFTHQSLDATVDFLGKNPSLRFIYAEVVYLDMWWQNLSLSVRTLFTKLVREGQWEVATGGWVMNDEATTHYAAIISQLIEGQHWLLDNLGFLPNVSWAIDAFGHSTSEAYLLRKIGIKNILIHRVHYEVKRALAKKQSLEFYWRQPWDSTGHTEVFTHVMPFYSYDIPHTCGPDPSICCQFDFLRIKLGCPWGKPPIVVSELNIQERVKVLVDQYRKKAKLFNNNGVLLVPLGDDFRYLTTDEWSLQMSNYQLLIDHINAEPSYKMHIRFGTLSEYFNLVHSRKESEGFPTFRGDFFTYSDLNRDYWSGYYTSRPSHKAMSRYLEAELRTAEILFSFARSWNVPRGKPENVFLELFKALTLARRSLALFQHHDGITGTSKSYVMADFHEKLEQALLHAHVISATSAAFLLGFESTEVITAIEKQVSEGGQPVMLSANRHWGAESTSKLFNISFDNFDVEKTFFIFNQLSRTRDQIFVVNVDLTKLLRVAKQQSTTQPQVLSLLVCLDDGTALPPVQLEPSSLHMSGDSAFLFRLSAGPIRLTPLQIVKVTVKASTKASTTPAILLTKPTLYNIVGVPPSAALFYAQRDVESMAPKLESDFLELKFNAETGLSQVLRNKKTGYSHRIDIGFELVQTAAALGKSGAYLGSNQNSPVPLAQSGSAQMRLLRGAVTEELTTYYSQLEHTIRLYRTGTPSQLAMEIENLVDLTKGHENMELVMTIKTDIQNTDRHFFTDSNCLQMTRRKYHPKIPASGNIYPMTCALYIEDSEHRVSLLSAQSLGVTAGERPGEMRVWLERKMMYDDWRGMEEAMEDAKPSRSLFRVIVEDIVKHQADPDASVPNLTGEAHYVLSDLNNPAAQFLANFDPKHFAADRQLMSPLSLHCDYDLVTMKAFFSQSERYKGMRLIQDHTALYLEFFMMIPINAVLVLFLSGLSHASGSQVGLVLHRSLHACGTTHLCEEACECSGSLQINIKEIFPNTVFDSALKTPLNLIPERTAVISDALTEISVPPMELDAFLLISRGNADDSGKKLQ</sequence>
<evidence type="ECO:0000313" key="15">
    <source>
        <dbReference type="Proteomes" id="UP000267029"/>
    </source>
</evidence>
<keyword evidence="12" id="KW-0472">Membrane</keyword>
<reference evidence="14 15" key="1">
    <citation type="submission" date="2018-10" db="EMBL/GenBank/DDBJ databases">
        <authorList>
            <consortium name="Pathogen Informatics"/>
        </authorList>
    </citation>
    <scope>NUCLEOTIDE SEQUENCE [LARGE SCALE GENOMIC DNA]</scope>
</reference>
<dbReference type="Pfam" id="PF09261">
    <property type="entry name" value="Alpha-mann_mid"/>
    <property type="match status" value="1"/>
</dbReference>
<evidence type="ECO:0000256" key="8">
    <source>
        <dbReference type="ARBA" id="ARBA00059516"/>
    </source>
</evidence>
<comment type="similarity">
    <text evidence="2">Belongs to the glycosyl hydrolase 38 family.</text>
</comment>
<dbReference type="Pfam" id="PF01074">
    <property type="entry name" value="Glyco_hydro_38N"/>
    <property type="match status" value="1"/>
</dbReference>
<dbReference type="InterPro" id="IPR011330">
    <property type="entry name" value="Glyco_hydro/deAcase_b/a-brl"/>
</dbReference>
<keyword evidence="12" id="KW-1133">Transmembrane helix</keyword>
<evidence type="ECO:0000256" key="2">
    <source>
        <dbReference type="ARBA" id="ARBA00009792"/>
    </source>
</evidence>
<evidence type="ECO:0000256" key="7">
    <source>
        <dbReference type="ARBA" id="ARBA00023295"/>
    </source>
</evidence>
<evidence type="ECO:0000259" key="13">
    <source>
        <dbReference type="PROSITE" id="PS51278"/>
    </source>
</evidence>
<dbReference type="SUPFAM" id="SSF88713">
    <property type="entry name" value="Glycoside hydrolase/deacetylase"/>
    <property type="match status" value="1"/>
</dbReference>
<dbReference type="Proteomes" id="UP000267029">
    <property type="component" value="Unassembled WGS sequence"/>
</dbReference>
<feature type="domain" description="Glutamine amidotransferase type-2" evidence="13">
    <location>
        <begin position="21"/>
        <end position="314"/>
    </location>
</feature>
<evidence type="ECO:0000256" key="10">
    <source>
        <dbReference type="ARBA" id="ARBA00083602"/>
    </source>
</evidence>
<dbReference type="InterPro" id="IPR017932">
    <property type="entry name" value="GATase_2_dom"/>
</dbReference>
<dbReference type="InterPro" id="IPR015341">
    <property type="entry name" value="Glyco_hydro_38_cen"/>
</dbReference>
<dbReference type="PROSITE" id="PS51278">
    <property type="entry name" value="GATASE_TYPE_2"/>
    <property type="match status" value="1"/>
</dbReference>
<keyword evidence="3" id="KW-0479">Metal-binding</keyword>
<keyword evidence="4" id="KW-0378">Hydrolase</keyword>
<dbReference type="EMBL" id="UXSR01005217">
    <property type="protein sequence ID" value="VDD79834.1"/>
    <property type="molecule type" value="Genomic_DNA"/>
</dbReference>
<dbReference type="InterPro" id="IPR011013">
    <property type="entry name" value="Gal_mutarotase_sf_dom"/>
</dbReference>
<feature type="transmembrane region" description="Helical" evidence="12">
    <location>
        <begin position="101"/>
        <end position="121"/>
    </location>
</feature>
<dbReference type="SMART" id="SM00872">
    <property type="entry name" value="Alpha-mann_mid"/>
    <property type="match status" value="1"/>
</dbReference>
<comment type="cofactor">
    <cofactor evidence="1">
        <name>Zn(2+)</name>
        <dbReference type="ChEBI" id="CHEBI:29105"/>
    </cofactor>
</comment>
<accession>A0A158QU75</accession>
<dbReference type="GO" id="GO:0000139">
    <property type="term" value="C:Golgi membrane"/>
    <property type="evidence" value="ECO:0007669"/>
    <property type="project" value="TreeGrafter"/>
</dbReference>
<evidence type="ECO:0000256" key="12">
    <source>
        <dbReference type="SAM" id="Phobius"/>
    </source>
</evidence>
<dbReference type="InterPro" id="IPR050843">
    <property type="entry name" value="Glycosyl_Hydrlase_38"/>
</dbReference>
<dbReference type="PANTHER" id="PTHR11607">
    <property type="entry name" value="ALPHA-MANNOSIDASE"/>
    <property type="match status" value="1"/>
</dbReference>
<dbReference type="InterPro" id="IPR028995">
    <property type="entry name" value="Glyco_hydro_57/38_cen_sf"/>
</dbReference>
<name>A0A158QU75_MESCO</name>
<evidence type="ECO:0000256" key="9">
    <source>
        <dbReference type="ARBA" id="ARBA00066412"/>
    </source>
</evidence>
<dbReference type="InterPro" id="IPR000602">
    <property type="entry name" value="Glyco_hydro_38_N"/>
</dbReference>
<gene>
    <name evidence="14" type="ORF">MCOS_LOCUS5837</name>
</gene>
<dbReference type="GO" id="GO:0006013">
    <property type="term" value="P:mannose metabolic process"/>
    <property type="evidence" value="ECO:0007669"/>
    <property type="project" value="InterPro"/>
</dbReference>
<dbReference type="FunFam" id="1.20.1270.50:FF:000001">
    <property type="entry name" value="Alpha-mannosidase"/>
    <property type="match status" value="1"/>
</dbReference>
<dbReference type="InterPro" id="IPR029055">
    <property type="entry name" value="Ntn_hydrolases_N"/>
</dbReference>
<proteinExistence type="inferred from homology"/>
<evidence type="ECO:0000256" key="4">
    <source>
        <dbReference type="ARBA" id="ARBA00022801"/>
    </source>
</evidence>
<dbReference type="STRING" id="53468.A0A158QU75"/>
<dbReference type="Gene3D" id="2.70.98.30">
    <property type="entry name" value="Golgi alpha-mannosidase II, domain 4"/>
    <property type="match status" value="1"/>
</dbReference>
<evidence type="ECO:0000256" key="3">
    <source>
        <dbReference type="ARBA" id="ARBA00022723"/>
    </source>
</evidence>
<dbReference type="FunFam" id="3.20.110.10:FF:000016">
    <property type="entry name" value="Alpha-mannosidase"/>
    <property type="match status" value="1"/>
</dbReference>
<evidence type="ECO:0000256" key="5">
    <source>
        <dbReference type="ARBA" id="ARBA00022833"/>
    </source>
</evidence>
<dbReference type="OrthoDB" id="10261055at2759"/>
<protein>
    <recommendedName>
        <fullName evidence="9">mannosyl-oligosaccharide 1,3-1,6-alpha-mannosidase</fullName>
        <ecNumber evidence="9">3.2.1.114</ecNumber>
    </recommendedName>
    <alternativeName>
        <fullName evidence="10">Mannosyl-oligosaccharide 1,3-1,6-alpha-mannosidase</fullName>
    </alternativeName>
</protein>
<dbReference type="Gene3D" id="3.20.110.10">
    <property type="entry name" value="Glycoside hydrolase 38, N terminal domain"/>
    <property type="match status" value="1"/>
</dbReference>
<organism evidence="14 15">
    <name type="scientific">Mesocestoides corti</name>
    <name type="common">Flatworm</name>
    <dbReference type="NCBI Taxonomy" id="53468"/>
    <lineage>
        <taxon>Eukaryota</taxon>
        <taxon>Metazoa</taxon>
        <taxon>Spiralia</taxon>
        <taxon>Lophotrochozoa</taxon>
        <taxon>Platyhelminthes</taxon>
        <taxon>Cestoda</taxon>
        <taxon>Eucestoda</taxon>
        <taxon>Cyclophyllidea</taxon>
        <taxon>Mesocestoididae</taxon>
        <taxon>Mesocestoides</taxon>
    </lineage>
</organism>
<dbReference type="SUPFAM" id="SSF88688">
    <property type="entry name" value="Families 57/38 glycoside transferase middle domain"/>
    <property type="match status" value="1"/>
</dbReference>
<dbReference type="InterPro" id="IPR011682">
    <property type="entry name" value="Glyco_hydro_38_C"/>
</dbReference>
<keyword evidence="15" id="KW-1185">Reference proteome</keyword>
<dbReference type="Gene3D" id="1.20.1270.50">
    <property type="entry name" value="Glycoside hydrolase family 38, central domain"/>
    <property type="match status" value="1"/>
</dbReference>
<dbReference type="Gene3D" id="3.60.20.10">
    <property type="entry name" value="Glutamine Phosphoribosylpyrophosphate, subunit 1, domain 1"/>
    <property type="match status" value="1"/>
</dbReference>
<comment type="catalytic activity">
    <reaction evidence="11">
        <text>N(4)-{beta-D-GlcNAc-(1-&gt;2)-alpha-D-Man-(1-&gt;3)-[alpha-D-Man-(1-&gt;3)-[alpha-D-Man-(1-&gt;6)]-alpha-D-Man-(1-&gt;6)]-beta-D-Man-(1-&gt;4)-beta-D-GlcNAc-(1-&gt;4)-beta-D-GlcNAc}-L-asparaginyl-[protein] + 2 H2O = 2 alpha-D-mannopyranose + an N(4)-{beta-D-GlcNAc-(1-&gt;2)-alpha-D-Man-(1-&gt;3)-[alpha-D-Man-(1-&gt;6)]-beta-D-Man-(1-&gt;4)-beta-D-GlcNAc-(1-&gt;4)-beta-D-GlcNAc}-L-asparaginyl-[protein]</text>
        <dbReference type="Rhea" id="RHEA:56052"/>
        <dbReference type="Rhea" id="RHEA-COMP:14368"/>
        <dbReference type="Rhea" id="RHEA-COMP:14369"/>
        <dbReference type="ChEBI" id="CHEBI:15377"/>
        <dbReference type="ChEBI" id="CHEBI:28729"/>
        <dbReference type="ChEBI" id="CHEBI:60615"/>
        <dbReference type="ChEBI" id="CHEBI:60625"/>
        <dbReference type="EC" id="3.2.1.114"/>
    </reaction>
</comment>
<keyword evidence="7" id="KW-0326">Glycosidase</keyword>
<dbReference type="EC" id="3.2.1.114" evidence="9"/>
<dbReference type="SUPFAM" id="SSF74650">
    <property type="entry name" value="Galactose mutarotase-like"/>
    <property type="match status" value="1"/>
</dbReference>
<keyword evidence="5" id="KW-0862">Zinc</keyword>
<dbReference type="Pfam" id="PF13522">
    <property type="entry name" value="GATase_6"/>
    <property type="match status" value="1"/>
</dbReference>
<keyword evidence="6" id="KW-1015">Disulfide bond</keyword>
<evidence type="ECO:0000256" key="6">
    <source>
        <dbReference type="ARBA" id="ARBA00023157"/>
    </source>
</evidence>
<dbReference type="GO" id="GO:0046872">
    <property type="term" value="F:metal ion binding"/>
    <property type="evidence" value="ECO:0007669"/>
    <property type="project" value="UniProtKB-KW"/>
</dbReference>
<dbReference type="Pfam" id="PF07748">
    <property type="entry name" value="Glyco_hydro_38C"/>
    <property type="match status" value="1"/>
</dbReference>
<keyword evidence="12" id="KW-0812">Transmembrane</keyword>
<dbReference type="InterPro" id="IPR037094">
    <property type="entry name" value="Glyco_hydro_38_cen_sf"/>
</dbReference>
<dbReference type="SUPFAM" id="SSF56235">
    <property type="entry name" value="N-terminal nucleophile aminohydrolases (Ntn hydrolases)"/>
    <property type="match status" value="1"/>
</dbReference>
<dbReference type="PANTHER" id="PTHR11607:SF3">
    <property type="entry name" value="LYSOSOMAL ALPHA-MANNOSIDASE"/>
    <property type="match status" value="1"/>
</dbReference>